<dbReference type="OrthoDB" id="201341at2759"/>
<accession>A0A9W7ABC9</accession>
<organism evidence="2 3">
    <name type="scientific">Triparma retinervis</name>
    <dbReference type="NCBI Taxonomy" id="2557542"/>
    <lineage>
        <taxon>Eukaryota</taxon>
        <taxon>Sar</taxon>
        <taxon>Stramenopiles</taxon>
        <taxon>Ochrophyta</taxon>
        <taxon>Bolidophyceae</taxon>
        <taxon>Parmales</taxon>
        <taxon>Triparmaceae</taxon>
        <taxon>Triparma</taxon>
    </lineage>
</organism>
<name>A0A9W7ABC9_9STRA</name>
<keyword evidence="3" id="KW-1185">Reference proteome</keyword>
<evidence type="ECO:0000313" key="3">
    <source>
        <dbReference type="Proteomes" id="UP001165082"/>
    </source>
</evidence>
<reference evidence="2" key="1">
    <citation type="submission" date="2022-07" db="EMBL/GenBank/DDBJ databases">
        <title>Genome analysis of Parmales, a sister group of diatoms, reveals the evolutionary specialization of diatoms from phago-mixotrophs to photoautotrophs.</title>
        <authorList>
            <person name="Ban H."/>
            <person name="Sato S."/>
            <person name="Yoshikawa S."/>
            <person name="Kazumasa Y."/>
            <person name="Nakamura Y."/>
            <person name="Ichinomiya M."/>
            <person name="Saitoh K."/>
            <person name="Sato N."/>
            <person name="Blanc-Mathieu R."/>
            <person name="Endo H."/>
            <person name="Kuwata A."/>
            <person name="Ogata H."/>
        </authorList>
    </citation>
    <scope>NUCLEOTIDE SEQUENCE</scope>
</reference>
<feature type="region of interest" description="Disordered" evidence="1">
    <location>
        <begin position="310"/>
        <end position="329"/>
    </location>
</feature>
<sequence>MPSLVKYAHEILSEDRYGYRALEKVDERIGSLNDAQLVGMISHLSGSMSRARSRLWREANSVVLETVKDEFEIREEEHRMAEQKDWMENREERERDEMETMRAAEKAAAEKQISRTAEREAKEDVERLMQDFRTKARIKLMIDTHRARNIRQYTWSFALVALITMSVSIDIMESNRTTPSIKDQVITGVVGSVLVVLNGFIGWRWGEAKEQTKTEEEIALMVKERKEEKLIEFHERDREIRKQIAMQDEMDMREKQARINARKAEKKRLRRIEKHRKTAHDLKEGGEEEGGGAGLKEILDDAEARAAAVEELLTESRGGEEGTGKGKEEEEVVAVKIVQKKERKVRKTAGFRRESQGMVQVMGEEI</sequence>
<gene>
    <name evidence="2" type="ORF">TrRE_jg9477</name>
</gene>
<dbReference type="Proteomes" id="UP001165082">
    <property type="component" value="Unassembled WGS sequence"/>
</dbReference>
<protein>
    <submittedName>
        <fullName evidence="2">Uncharacterized protein</fullName>
    </submittedName>
</protein>
<proteinExistence type="predicted"/>
<dbReference type="EMBL" id="BRXZ01001235">
    <property type="protein sequence ID" value="GMH66083.1"/>
    <property type="molecule type" value="Genomic_DNA"/>
</dbReference>
<comment type="caution">
    <text evidence="2">The sequence shown here is derived from an EMBL/GenBank/DDBJ whole genome shotgun (WGS) entry which is preliminary data.</text>
</comment>
<dbReference type="AlphaFoldDB" id="A0A9W7ABC9"/>
<evidence type="ECO:0000256" key="1">
    <source>
        <dbReference type="SAM" id="MobiDB-lite"/>
    </source>
</evidence>
<evidence type="ECO:0000313" key="2">
    <source>
        <dbReference type="EMBL" id="GMH66083.1"/>
    </source>
</evidence>
<feature type="compositionally biased region" description="Basic and acidic residues" evidence="1">
    <location>
        <begin position="317"/>
        <end position="328"/>
    </location>
</feature>